<comment type="caution">
    <text evidence="1">The sequence shown here is derived from an EMBL/GenBank/DDBJ whole genome shotgun (WGS) entry which is preliminary data.</text>
</comment>
<accession>A0ABQ2ZQ35</accession>
<proteinExistence type="predicted"/>
<dbReference type="EMBL" id="BMUU01000002">
    <property type="protein sequence ID" value="GGY22321.1"/>
    <property type="molecule type" value="Genomic_DNA"/>
</dbReference>
<gene>
    <name evidence="1" type="ORF">GCM10010326_14400</name>
</gene>
<dbReference type="Proteomes" id="UP000600946">
    <property type="component" value="Unassembled WGS sequence"/>
</dbReference>
<reference evidence="2" key="1">
    <citation type="journal article" date="2019" name="Int. J. Syst. Evol. Microbiol.">
        <title>The Global Catalogue of Microorganisms (GCM) 10K type strain sequencing project: providing services to taxonomists for standard genome sequencing and annotation.</title>
        <authorList>
            <consortium name="The Broad Institute Genomics Platform"/>
            <consortium name="The Broad Institute Genome Sequencing Center for Infectious Disease"/>
            <person name="Wu L."/>
            <person name="Ma J."/>
        </authorList>
    </citation>
    <scope>NUCLEOTIDE SEQUENCE [LARGE SCALE GENOMIC DNA]</scope>
    <source>
        <strain evidence="2">JCM 4594</strain>
    </source>
</reference>
<keyword evidence="2" id="KW-1185">Reference proteome</keyword>
<name>A0ABQ2ZQ35_9ACTN</name>
<evidence type="ECO:0008006" key="3">
    <source>
        <dbReference type="Google" id="ProtNLM"/>
    </source>
</evidence>
<organism evidence="1 2">
    <name type="scientific">Streptomyces xanthochromogenes</name>
    <dbReference type="NCBI Taxonomy" id="67384"/>
    <lineage>
        <taxon>Bacteria</taxon>
        <taxon>Bacillati</taxon>
        <taxon>Actinomycetota</taxon>
        <taxon>Actinomycetes</taxon>
        <taxon>Kitasatosporales</taxon>
        <taxon>Streptomycetaceae</taxon>
        <taxon>Streptomyces</taxon>
    </lineage>
</organism>
<evidence type="ECO:0000313" key="1">
    <source>
        <dbReference type="EMBL" id="GGY22321.1"/>
    </source>
</evidence>
<evidence type="ECO:0000313" key="2">
    <source>
        <dbReference type="Proteomes" id="UP000600946"/>
    </source>
</evidence>
<sequence length="73" mass="7610">MSRAEEWRGGWDRAGRAALSLQGALRGIGAPEGTVVRVRPVLSGRGTPWVEVGMIPASLAEAVAEVLRKGADG</sequence>
<protein>
    <recommendedName>
        <fullName evidence="3">Ferrous iron transport protein A</fullName>
    </recommendedName>
</protein>